<reference evidence="1" key="1">
    <citation type="journal article" date="2020" name="Fungal Divers.">
        <title>Resolving the Mortierellaceae phylogeny through synthesis of multi-gene phylogenetics and phylogenomics.</title>
        <authorList>
            <person name="Vandepol N."/>
            <person name="Liber J."/>
            <person name="Desiro A."/>
            <person name="Na H."/>
            <person name="Kennedy M."/>
            <person name="Barry K."/>
            <person name="Grigoriev I.V."/>
            <person name="Miller A.N."/>
            <person name="O'Donnell K."/>
            <person name="Stajich J.E."/>
            <person name="Bonito G."/>
        </authorList>
    </citation>
    <scope>NUCLEOTIDE SEQUENCE</scope>
    <source>
        <strain evidence="1">NVP60</strain>
    </source>
</reference>
<evidence type="ECO:0000313" key="2">
    <source>
        <dbReference type="Proteomes" id="UP000823405"/>
    </source>
</evidence>
<dbReference type="OrthoDB" id="550575at2759"/>
<sequence>MIRFLKRNTSLQTVRLDGFPLDDDGMCKLLSDALETHPWLGDLEINGGDSAQPSSVAYILRGVVRSPRVSALKMVSHLCFDPNIHEPEYNILLLALLRHSPHLERLSFILPTSNQQHLKHFISALSEFPKLRHLELVEYSTTTDTDTDYPTDLILASSSASAHLQSFTLRSSQTRPTLPPPFGARGVQALAHHQHSRTLERLDFRNCGKVESKDLQLLLTSCPHLIEFMAIDAEAPSREQNRSRIHVTDLAASGAWVCGGLRELHIGFTGFATLTPTSNESGSAVKYYTNLIYTRLASLPALKTLCLAGGELLPPSPSLTTDQWIAYFDLSLKTGLSKLATLKKLETLNLSQMTHLRIGKAEAAWMVENWRRLCSVTLPVQDPVTMEEEYRATAARHFVNLICVRPTLTVSIFV</sequence>
<organism evidence="1 2">
    <name type="scientific">Linnemannia gamsii</name>
    <dbReference type="NCBI Taxonomy" id="64522"/>
    <lineage>
        <taxon>Eukaryota</taxon>
        <taxon>Fungi</taxon>
        <taxon>Fungi incertae sedis</taxon>
        <taxon>Mucoromycota</taxon>
        <taxon>Mortierellomycotina</taxon>
        <taxon>Mortierellomycetes</taxon>
        <taxon>Mortierellales</taxon>
        <taxon>Mortierellaceae</taxon>
        <taxon>Linnemannia</taxon>
    </lineage>
</organism>
<evidence type="ECO:0008006" key="3">
    <source>
        <dbReference type="Google" id="ProtNLM"/>
    </source>
</evidence>
<name>A0A9P6RIZ8_9FUNG</name>
<dbReference type="Gene3D" id="3.80.10.10">
    <property type="entry name" value="Ribonuclease Inhibitor"/>
    <property type="match status" value="1"/>
</dbReference>
<comment type="caution">
    <text evidence="1">The sequence shown here is derived from an EMBL/GenBank/DDBJ whole genome shotgun (WGS) entry which is preliminary data.</text>
</comment>
<keyword evidence="2" id="KW-1185">Reference proteome</keyword>
<dbReference type="Proteomes" id="UP000823405">
    <property type="component" value="Unassembled WGS sequence"/>
</dbReference>
<dbReference type="PANTHER" id="PTHR13318">
    <property type="entry name" value="PARTNER OF PAIRED, ISOFORM B-RELATED"/>
    <property type="match status" value="1"/>
</dbReference>
<accession>A0A9P6RIZ8</accession>
<dbReference type="PANTHER" id="PTHR13318:SF95">
    <property type="entry name" value="F-BOX PROTEIN YLR352W"/>
    <property type="match status" value="1"/>
</dbReference>
<dbReference type="GO" id="GO:0019005">
    <property type="term" value="C:SCF ubiquitin ligase complex"/>
    <property type="evidence" value="ECO:0007669"/>
    <property type="project" value="TreeGrafter"/>
</dbReference>
<gene>
    <name evidence="1" type="ORF">BGZ97_011406</name>
</gene>
<dbReference type="EMBL" id="JAAAIN010000064">
    <property type="protein sequence ID" value="KAG0321408.1"/>
    <property type="molecule type" value="Genomic_DNA"/>
</dbReference>
<protein>
    <recommendedName>
        <fullName evidence="3">RNI-like protein</fullName>
    </recommendedName>
</protein>
<evidence type="ECO:0000313" key="1">
    <source>
        <dbReference type="EMBL" id="KAG0321408.1"/>
    </source>
</evidence>
<dbReference type="InterPro" id="IPR032675">
    <property type="entry name" value="LRR_dom_sf"/>
</dbReference>
<dbReference type="AlphaFoldDB" id="A0A9P6RIZ8"/>
<dbReference type="GO" id="GO:0031146">
    <property type="term" value="P:SCF-dependent proteasomal ubiquitin-dependent protein catabolic process"/>
    <property type="evidence" value="ECO:0007669"/>
    <property type="project" value="TreeGrafter"/>
</dbReference>
<proteinExistence type="predicted"/>
<dbReference type="SUPFAM" id="SSF52047">
    <property type="entry name" value="RNI-like"/>
    <property type="match status" value="1"/>
</dbReference>